<evidence type="ECO:0000256" key="3">
    <source>
        <dbReference type="ARBA" id="ARBA00022989"/>
    </source>
</evidence>
<organism evidence="6 7">
    <name type="scientific">Robertmurraya beringensis</name>
    <dbReference type="NCBI Taxonomy" id="641660"/>
    <lineage>
        <taxon>Bacteria</taxon>
        <taxon>Bacillati</taxon>
        <taxon>Bacillota</taxon>
        <taxon>Bacilli</taxon>
        <taxon>Bacillales</taxon>
        <taxon>Bacillaceae</taxon>
        <taxon>Robertmurraya</taxon>
    </lineage>
</organism>
<dbReference type="InterPro" id="IPR019109">
    <property type="entry name" value="MamF_MmsF"/>
</dbReference>
<comment type="subcellular location">
    <subcellularLocation>
        <location evidence="1">Membrane</location>
        <topology evidence="1">Multi-pass membrane protein</topology>
    </subcellularLocation>
</comment>
<comment type="caution">
    <text evidence="6">The sequence shown here is derived from an EMBL/GenBank/DDBJ whole genome shotgun (WGS) entry which is preliminary data.</text>
</comment>
<protein>
    <recommendedName>
        <fullName evidence="8">DUF4870 domain-containing protein</fullName>
    </recommendedName>
</protein>
<dbReference type="Proteomes" id="UP001589738">
    <property type="component" value="Unassembled WGS sequence"/>
</dbReference>
<evidence type="ECO:0008006" key="8">
    <source>
        <dbReference type="Google" id="ProtNLM"/>
    </source>
</evidence>
<evidence type="ECO:0000256" key="2">
    <source>
        <dbReference type="ARBA" id="ARBA00022692"/>
    </source>
</evidence>
<keyword evidence="7" id="KW-1185">Reference proteome</keyword>
<evidence type="ECO:0000256" key="5">
    <source>
        <dbReference type="SAM" id="Phobius"/>
    </source>
</evidence>
<sequence>MNTEKVLAGLSDLSIFFAGFIFPLVVFLVSSSSYVKQHAKKAFLSHLIPIVPVPFLVGSAVYLDMTNQITDTAPIAIMIGALLTGLIAIIVTIWNLVKAIKVFAIEDY</sequence>
<feature type="transmembrane region" description="Helical" evidence="5">
    <location>
        <begin position="42"/>
        <end position="63"/>
    </location>
</feature>
<dbReference type="Pfam" id="PF09685">
    <property type="entry name" value="MamF_MmsF"/>
    <property type="match status" value="1"/>
</dbReference>
<accession>A0ABV6KVR8</accession>
<gene>
    <name evidence="6" type="ORF">ACFFHF_18115</name>
</gene>
<feature type="transmembrane region" description="Helical" evidence="5">
    <location>
        <begin position="75"/>
        <end position="97"/>
    </location>
</feature>
<keyword evidence="3 5" id="KW-1133">Transmembrane helix</keyword>
<feature type="transmembrane region" description="Helical" evidence="5">
    <location>
        <begin position="6"/>
        <end position="30"/>
    </location>
</feature>
<evidence type="ECO:0000313" key="6">
    <source>
        <dbReference type="EMBL" id="MFC0477122.1"/>
    </source>
</evidence>
<name>A0ABV6KVR8_9BACI</name>
<proteinExistence type="predicted"/>
<evidence type="ECO:0000256" key="1">
    <source>
        <dbReference type="ARBA" id="ARBA00004141"/>
    </source>
</evidence>
<keyword evidence="4 5" id="KW-0472">Membrane</keyword>
<evidence type="ECO:0000313" key="7">
    <source>
        <dbReference type="Proteomes" id="UP001589738"/>
    </source>
</evidence>
<dbReference type="EMBL" id="JBHLUU010000117">
    <property type="protein sequence ID" value="MFC0477122.1"/>
    <property type="molecule type" value="Genomic_DNA"/>
</dbReference>
<keyword evidence="2 5" id="KW-0812">Transmembrane</keyword>
<reference evidence="6 7" key="1">
    <citation type="submission" date="2024-09" db="EMBL/GenBank/DDBJ databases">
        <authorList>
            <person name="Sun Q."/>
            <person name="Mori K."/>
        </authorList>
    </citation>
    <scope>NUCLEOTIDE SEQUENCE [LARGE SCALE GENOMIC DNA]</scope>
    <source>
        <strain evidence="6 7">CGMCC 1.9126</strain>
    </source>
</reference>
<evidence type="ECO:0000256" key="4">
    <source>
        <dbReference type="ARBA" id="ARBA00023136"/>
    </source>
</evidence>
<dbReference type="RefSeq" id="WP_340905485.1">
    <property type="nucleotide sequence ID" value="NZ_JBHLUU010000117.1"/>
</dbReference>